<evidence type="ECO:0008006" key="4">
    <source>
        <dbReference type="Google" id="ProtNLM"/>
    </source>
</evidence>
<name>A0A223KWB0_9BACI</name>
<protein>
    <recommendedName>
        <fullName evidence="4">Lipoprotein</fullName>
    </recommendedName>
</protein>
<keyword evidence="1" id="KW-0732">Signal</keyword>
<dbReference type="AlphaFoldDB" id="A0A223KWB0"/>
<dbReference type="EMBL" id="CP018866">
    <property type="protein sequence ID" value="AST93663.1"/>
    <property type="molecule type" value="Genomic_DNA"/>
</dbReference>
<evidence type="ECO:0000256" key="1">
    <source>
        <dbReference type="SAM" id="SignalP"/>
    </source>
</evidence>
<feature type="signal peptide" evidence="1">
    <location>
        <begin position="1"/>
        <end position="20"/>
    </location>
</feature>
<dbReference type="Proteomes" id="UP000215224">
    <property type="component" value="Chromosome"/>
</dbReference>
<organism evidence="2 3">
    <name type="scientific">Sutcliffiella cohnii</name>
    <dbReference type="NCBI Taxonomy" id="33932"/>
    <lineage>
        <taxon>Bacteria</taxon>
        <taxon>Bacillati</taxon>
        <taxon>Bacillota</taxon>
        <taxon>Bacilli</taxon>
        <taxon>Bacillales</taxon>
        <taxon>Bacillaceae</taxon>
        <taxon>Sutcliffiella</taxon>
    </lineage>
</organism>
<proteinExistence type="predicted"/>
<dbReference type="RefSeq" id="WP_066420299.1">
    <property type="nucleotide sequence ID" value="NZ_CP018866.1"/>
</dbReference>
<keyword evidence="3" id="KW-1185">Reference proteome</keyword>
<evidence type="ECO:0000313" key="3">
    <source>
        <dbReference type="Proteomes" id="UP000215224"/>
    </source>
</evidence>
<gene>
    <name evidence="2" type="ORF">BC6307_21530</name>
</gene>
<dbReference type="KEGG" id="bcoh:BC6307_21530"/>
<reference evidence="2 3" key="1">
    <citation type="submission" date="2016-12" db="EMBL/GenBank/DDBJ databases">
        <title>The whole genome sequencing and assembly of Bacillus cohnii DSM 6307T strain.</title>
        <authorList>
            <person name="Lee Y.-J."/>
            <person name="Yi H."/>
            <person name="Bahn Y.-S."/>
            <person name="Kim J.F."/>
            <person name="Lee D.-W."/>
        </authorList>
    </citation>
    <scope>NUCLEOTIDE SEQUENCE [LARGE SCALE GENOMIC DNA]</scope>
    <source>
        <strain evidence="2 3">DSM 6307</strain>
    </source>
</reference>
<feature type="chain" id="PRO_5039014816" description="Lipoprotein" evidence="1">
    <location>
        <begin position="21"/>
        <end position="488"/>
    </location>
</feature>
<dbReference type="PROSITE" id="PS51257">
    <property type="entry name" value="PROKAR_LIPOPROTEIN"/>
    <property type="match status" value="1"/>
</dbReference>
<evidence type="ECO:0000313" key="2">
    <source>
        <dbReference type="EMBL" id="AST93663.1"/>
    </source>
</evidence>
<accession>A0A223KWB0</accession>
<sequence length="488" mass="56127">MRKKFFIIGFLFLLILTACSSNTNTDSITSNDVSNESTSASSLFSKSTSLNNEVQEKQVHAKRDFSSYVRGGGDLWGHSNHGDPYKIIGIQNARNTISYDGYNEGYFYINDEGTLYFVPTNINGNQEEIAQAFDLLYKPFEIKGITAVDLQHGVSDNALVLDNEGYIHYIDSVSLLDSEIILDQIRDIESIVKMQADVRTLVTIDKDGYVYEGHLDKDLMLDRTEYQFDTNISQILSWGNIENSTKNIRVTPYLFLTEYQEVYFSFYDNNRYRNWLSEPVKVEGLQNVSRIIPTGATYSKFGEDAFYSVYLVQLENGEWRSLFIDAFHHTYQVEENLIDEQYIPWLENIQAWDMHLGNLEAILGNDHVDTFEFSVTTDREIYVKKRNKVSAASSEEVKRFEPFVDEIIETMWNEHQSDSEFGKKVQRAFRLDETDTLLDIKISAFSASSPATSYAYAFALIENRVGQTMIESGSFLIKYDEETNEIIY</sequence>